<dbReference type="InterPro" id="IPR049456">
    <property type="entry name" value="Anoctamin_N_fung"/>
</dbReference>
<dbReference type="Proteomes" id="UP000054166">
    <property type="component" value="Unassembled WGS sequence"/>
</dbReference>
<feature type="domain" description="Anoctamin alpha-beta plait" evidence="1">
    <location>
        <begin position="44"/>
        <end position="118"/>
    </location>
</feature>
<dbReference type="Pfam" id="PF20877">
    <property type="entry name" value="Anoctamin_N"/>
    <property type="match status" value="1"/>
</dbReference>
<organism evidence="2 3">
    <name type="scientific">Piloderma croceum (strain F 1598)</name>
    <dbReference type="NCBI Taxonomy" id="765440"/>
    <lineage>
        <taxon>Eukaryota</taxon>
        <taxon>Fungi</taxon>
        <taxon>Dikarya</taxon>
        <taxon>Basidiomycota</taxon>
        <taxon>Agaricomycotina</taxon>
        <taxon>Agaricomycetes</taxon>
        <taxon>Agaricomycetidae</taxon>
        <taxon>Atheliales</taxon>
        <taxon>Atheliaceae</taxon>
        <taxon>Piloderma</taxon>
    </lineage>
</organism>
<dbReference type="OrthoDB" id="296386at2759"/>
<accession>A0A0C3AEC2</accession>
<reference evidence="2 3" key="1">
    <citation type="submission" date="2014-04" db="EMBL/GenBank/DDBJ databases">
        <authorList>
            <consortium name="DOE Joint Genome Institute"/>
            <person name="Kuo A."/>
            <person name="Tarkka M."/>
            <person name="Buscot F."/>
            <person name="Kohler A."/>
            <person name="Nagy L.G."/>
            <person name="Floudas D."/>
            <person name="Copeland A."/>
            <person name="Barry K.W."/>
            <person name="Cichocki N."/>
            <person name="Veneault-Fourrey C."/>
            <person name="LaButti K."/>
            <person name="Lindquist E.A."/>
            <person name="Lipzen A."/>
            <person name="Lundell T."/>
            <person name="Morin E."/>
            <person name="Murat C."/>
            <person name="Sun H."/>
            <person name="Tunlid A."/>
            <person name="Henrissat B."/>
            <person name="Grigoriev I.V."/>
            <person name="Hibbett D.S."/>
            <person name="Martin F."/>
            <person name="Nordberg H.P."/>
            <person name="Cantor M.N."/>
            <person name="Hua S.X."/>
        </authorList>
    </citation>
    <scope>NUCLEOTIDE SEQUENCE [LARGE SCALE GENOMIC DNA]</scope>
    <source>
        <strain evidence="2 3">F 1598</strain>
    </source>
</reference>
<proteinExistence type="predicted"/>
<protein>
    <recommendedName>
        <fullName evidence="1">Anoctamin alpha-beta plait domain-containing protein</fullName>
    </recommendedName>
</protein>
<gene>
    <name evidence="2" type="ORF">PILCRDRAFT_16440</name>
</gene>
<dbReference type="EMBL" id="KN833163">
    <property type="protein sequence ID" value="KIM72103.1"/>
    <property type="molecule type" value="Genomic_DNA"/>
</dbReference>
<dbReference type="HOGENOM" id="CLU_2074065_0_0_1"/>
<reference evidence="3" key="2">
    <citation type="submission" date="2015-01" db="EMBL/GenBank/DDBJ databases">
        <title>Evolutionary Origins and Diversification of the Mycorrhizal Mutualists.</title>
        <authorList>
            <consortium name="DOE Joint Genome Institute"/>
            <consortium name="Mycorrhizal Genomics Consortium"/>
            <person name="Kohler A."/>
            <person name="Kuo A."/>
            <person name="Nagy L.G."/>
            <person name="Floudas D."/>
            <person name="Copeland A."/>
            <person name="Barry K.W."/>
            <person name="Cichocki N."/>
            <person name="Veneault-Fourrey C."/>
            <person name="LaButti K."/>
            <person name="Lindquist E.A."/>
            <person name="Lipzen A."/>
            <person name="Lundell T."/>
            <person name="Morin E."/>
            <person name="Murat C."/>
            <person name="Riley R."/>
            <person name="Ohm R."/>
            <person name="Sun H."/>
            <person name="Tunlid A."/>
            <person name="Henrissat B."/>
            <person name="Grigoriev I.V."/>
            <person name="Hibbett D.S."/>
            <person name="Martin F."/>
        </authorList>
    </citation>
    <scope>NUCLEOTIDE SEQUENCE [LARGE SCALE GENOMIC DNA]</scope>
    <source>
        <strain evidence="3">F 1598</strain>
    </source>
</reference>
<evidence type="ECO:0000313" key="2">
    <source>
        <dbReference type="EMBL" id="KIM72103.1"/>
    </source>
</evidence>
<name>A0A0C3AEC2_PILCF</name>
<dbReference type="InParanoid" id="A0A0C3AEC2"/>
<evidence type="ECO:0000259" key="1">
    <source>
        <dbReference type="Pfam" id="PF20877"/>
    </source>
</evidence>
<keyword evidence="3" id="KW-1185">Reference proteome</keyword>
<evidence type="ECO:0000313" key="3">
    <source>
        <dbReference type="Proteomes" id="UP000054166"/>
    </source>
</evidence>
<dbReference type="AlphaFoldDB" id="A0A0C3AEC2"/>
<sequence length="118" mass="13312">MAETELSGRRALGTHRKDPIFFSTSRRTLHTHCPPDVDISMPANVDLVVVFRTSSISLSKQQTRDDALKAEQQYSVLLETLTKAGLRAVGRRGETQGHLLILIWCPHILLETLAHRER</sequence>